<protein>
    <submittedName>
        <fullName evidence="8">High-affinity iron transporter</fullName>
    </submittedName>
</protein>
<dbReference type="InterPro" id="IPR004923">
    <property type="entry name" value="FTR1/Fip1/EfeU"/>
</dbReference>
<feature type="transmembrane region" description="Helical" evidence="7">
    <location>
        <begin position="275"/>
        <end position="297"/>
    </location>
</feature>
<keyword evidence="3 7" id="KW-0812">Transmembrane</keyword>
<feature type="transmembrane region" description="Helical" evidence="7">
    <location>
        <begin position="33"/>
        <end position="52"/>
    </location>
</feature>
<evidence type="ECO:0000256" key="4">
    <source>
        <dbReference type="ARBA" id="ARBA00022989"/>
    </source>
</evidence>
<reference evidence="8 9" key="1">
    <citation type="submission" date="2020-07" db="EMBL/GenBank/DDBJ databases">
        <title>Sequencing the genomes of 1000 actinobacteria strains.</title>
        <authorList>
            <person name="Klenk H.-P."/>
        </authorList>
    </citation>
    <scope>NUCLEOTIDE SEQUENCE [LARGE SCALE GENOMIC DNA]</scope>
    <source>
        <strain evidence="8 9">DSM 102047</strain>
    </source>
</reference>
<evidence type="ECO:0000256" key="5">
    <source>
        <dbReference type="ARBA" id="ARBA00023136"/>
    </source>
</evidence>
<keyword evidence="9" id="KW-1185">Reference proteome</keyword>
<dbReference type="Pfam" id="PF03239">
    <property type="entry name" value="FTR1"/>
    <property type="match status" value="1"/>
</dbReference>
<evidence type="ECO:0000313" key="8">
    <source>
        <dbReference type="EMBL" id="NYE94944.1"/>
    </source>
</evidence>
<evidence type="ECO:0000256" key="6">
    <source>
        <dbReference type="SAM" id="MobiDB-lite"/>
    </source>
</evidence>
<evidence type="ECO:0000313" key="9">
    <source>
        <dbReference type="Proteomes" id="UP000521748"/>
    </source>
</evidence>
<accession>A0A7Y9LSS6</accession>
<feature type="transmembrane region" description="Helical" evidence="7">
    <location>
        <begin position="470"/>
        <end position="489"/>
    </location>
</feature>
<evidence type="ECO:0000256" key="2">
    <source>
        <dbReference type="ARBA" id="ARBA00008333"/>
    </source>
</evidence>
<feature type="transmembrane region" description="Helical" evidence="7">
    <location>
        <begin position="101"/>
        <end position="124"/>
    </location>
</feature>
<gene>
    <name evidence="8" type="ORF">FHU41_001165</name>
</gene>
<organism evidence="8 9">
    <name type="scientific">Psychromicrobium silvestre</name>
    <dbReference type="NCBI Taxonomy" id="1645614"/>
    <lineage>
        <taxon>Bacteria</taxon>
        <taxon>Bacillati</taxon>
        <taxon>Actinomycetota</taxon>
        <taxon>Actinomycetes</taxon>
        <taxon>Micrococcales</taxon>
        <taxon>Micrococcaceae</taxon>
        <taxon>Psychromicrobium</taxon>
    </lineage>
</organism>
<dbReference type="EMBL" id="JACBYQ010000001">
    <property type="protein sequence ID" value="NYE94944.1"/>
    <property type="molecule type" value="Genomic_DNA"/>
</dbReference>
<comment type="subcellular location">
    <subcellularLocation>
        <location evidence="1">Membrane</location>
        <topology evidence="1">Multi-pass membrane protein</topology>
    </subcellularLocation>
</comment>
<feature type="transmembrane region" description="Helical" evidence="7">
    <location>
        <begin position="72"/>
        <end position="89"/>
    </location>
</feature>
<feature type="transmembrane region" description="Helical" evidence="7">
    <location>
        <begin position="177"/>
        <end position="194"/>
    </location>
</feature>
<dbReference type="GO" id="GO:0033573">
    <property type="term" value="C:high-affinity iron permease complex"/>
    <property type="evidence" value="ECO:0007669"/>
    <property type="project" value="InterPro"/>
</dbReference>
<sequence>MLATLVIGLREGLEAALIVGIIAAFLRRNGKGLGAMWLGIGAAVAISLGVGVTLELISASLPQAQQEGMETIIGAIAVVMVSGMIFWMAKNARSLKGELESQAASALKTGSTAALVAMAFLAVLREGVETAVFLLAAFQSSVDPLIAGAGSLIGVLISVIVGYGIYRGGVRLNMGRFFTITGAFLVLVAAGLVLKSLRTAHEAGWINIGQARTLDLSWLAPNGSPQAALLTGVLGIPADPRMIEVLGWALYLVPMLLFVLWPAKHRIKAAALPRFRRIVAVSLLGAGALLAVVTLLLPAPSVSNAPLSLAGSGSISLAGQELSVSRGGETSTFSLAGQGSAQDEHLGVDSRHYSLAQPAAGDRPSSLSLSELTALNGGRLPVGVSAQNNPGPFEASWTSKGSLEVWLADGVLIDADSSSISALTLSGGGLSTPRTLVLNNDAQTWQVNPANSATAASSVQAATQWQEERSLWGIWLPVVLGLAALVFGFRSFRREPAVHDSAVRAAAPTTAQISAQNINKSTTDSPAKGPVRV</sequence>
<comment type="caution">
    <text evidence="8">The sequence shown here is derived from an EMBL/GenBank/DDBJ whole genome shotgun (WGS) entry which is preliminary data.</text>
</comment>
<comment type="similarity">
    <text evidence="2">Belongs to the oxidase-dependent Fe transporter (OFeT) (TC 9.A.10.1) family.</text>
</comment>
<evidence type="ECO:0000256" key="7">
    <source>
        <dbReference type="SAM" id="Phobius"/>
    </source>
</evidence>
<dbReference type="AlphaFoldDB" id="A0A7Y9LSS6"/>
<feature type="compositionally biased region" description="Polar residues" evidence="6">
    <location>
        <begin position="514"/>
        <end position="525"/>
    </location>
</feature>
<feature type="region of interest" description="Disordered" evidence="6">
    <location>
        <begin position="514"/>
        <end position="533"/>
    </location>
</feature>
<dbReference type="PANTHER" id="PTHR31632:SF2">
    <property type="entry name" value="PLASMA MEMBRANE IRON PERMEASE"/>
    <property type="match status" value="1"/>
</dbReference>
<keyword evidence="4 7" id="KW-1133">Transmembrane helix</keyword>
<dbReference type="NCBIfam" id="NF041756">
    <property type="entry name" value="EfeU"/>
    <property type="match status" value="1"/>
</dbReference>
<evidence type="ECO:0000256" key="3">
    <source>
        <dbReference type="ARBA" id="ARBA00022692"/>
    </source>
</evidence>
<evidence type="ECO:0000256" key="1">
    <source>
        <dbReference type="ARBA" id="ARBA00004141"/>
    </source>
</evidence>
<name>A0A7Y9LSS6_9MICC</name>
<keyword evidence="5 7" id="KW-0472">Membrane</keyword>
<dbReference type="RefSeq" id="WP_343046253.1">
    <property type="nucleotide sequence ID" value="NZ_JACBYQ010000001.1"/>
</dbReference>
<dbReference type="GO" id="GO:0015093">
    <property type="term" value="F:ferrous iron transmembrane transporter activity"/>
    <property type="evidence" value="ECO:0007669"/>
    <property type="project" value="TreeGrafter"/>
</dbReference>
<feature type="transmembrane region" description="Helical" evidence="7">
    <location>
        <begin position="6"/>
        <end position="26"/>
    </location>
</feature>
<dbReference type="Proteomes" id="UP000521748">
    <property type="component" value="Unassembled WGS sequence"/>
</dbReference>
<dbReference type="PANTHER" id="PTHR31632">
    <property type="entry name" value="IRON TRANSPORTER FTH1"/>
    <property type="match status" value="1"/>
</dbReference>
<proteinExistence type="inferred from homology"/>
<feature type="transmembrane region" description="Helical" evidence="7">
    <location>
        <begin position="144"/>
        <end position="165"/>
    </location>
</feature>
<feature type="transmembrane region" description="Helical" evidence="7">
    <location>
        <begin position="245"/>
        <end position="263"/>
    </location>
</feature>